<evidence type="ECO:0000256" key="1">
    <source>
        <dbReference type="SAM" id="MobiDB-lite"/>
    </source>
</evidence>
<evidence type="ECO:0000313" key="3">
    <source>
        <dbReference type="Proteomes" id="UP001152795"/>
    </source>
</evidence>
<dbReference type="PANTHER" id="PTHR28665:SF1">
    <property type="entry name" value="BEN DOMAIN-CONTAINING PROTEIN 3"/>
    <property type="match status" value="1"/>
</dbReference>
<dbReference type="GO" id="GO:0003677">
    <property type="term" value="F:DNA binding"/>
    <property type="evidence" value="ECO:0007669"/>
    <property type="project" value="InterPro"/>
</dbReference>
<dbReference type="GO" id="GO:0000792">
    <property type="term" value="C:heterochromatin"/>
    <property type="evidence" value="ECO:0007669"/>
    <property type="project" value="InterPro"/>
</dbReference>
<gene>
    <name evidence="2" type="ORF">PACLA_8A078003</name>
</gene>
<dbReference type="Proteomes" id="UP001152795">
    <property type="component" value="Unassembled WGS sequence"/>
</dbReference>
<sequence>AILPRSTPCENFRECKFRRFTANPKLLNNAETFKRIHKMVEPHAEQAETLIAQDHDVHALDQSEEKQAVMEVTRLVTETEIDHGNANECPTEGLEPTAEALEANATTDEVQDAGRAQPGSDLAINIMSHMEISRLIANVVKRMQEEGAQSGVSTHNLFHMENLLKQIVTNQNTITINQNSLLRNQQAIIQKVDILNNFLITGVGEGDGRISEKLTSTIKSNMHGTRPTMGSPRAAKRNIGMDGTLALVQAAEHVGMISGSPMSVSQTLNGVTTTTVIAQEGGVDGEPRTSGDEEQPGFVSASQGGPDLSTISPQAIYLTTGSLSPEQLLHHQSKPGEVNEVTLVRLKARSQSVGNFAVHLVREMFKSHELHSKNVSGTRNKEKLDPERVNKIKKYVFELFPTTEMMEEKVWSDCRKAIDEFLRRPNKRKNQDRLSTDGLEQFGLKKDKLNDTPDMGTP</sequence>
<feature type="non-terminal residue" evidence="2">
    <location>
        <position position="1"/>
    </location>
</feature>
<name>A0A7D9EIV1_PARCT</name>
<feature type="region of interest" description="Disordered" evidence="1">
    <location>
        <begin position="280"/>
        <end position="311"/>
    </location>
</feature>
<dbReference type="Gene3D" id="1.10.10.2590">
    <property type="entry name" value="BEN domain"/>
    <property type="match status" value="1"/>
</dbReference>
<comment type="caution">
    <text evidence="2">The sequence shown here is derived from an EMBL/GenBank/DDBJ whole genome shotgun (WGS) entry which is preliminary data.</text>
</comment>
<dbReference type="InterPro" id="IPR033583">
    <property type="entry name" value="BEND3"/>
</dbReference>
<evidence type="ECO:0000313" key="2">
    <source>
        <dbReference type="EMBL" id="CAB4011459.1"/>
    </source>
</evidence>
<proteinExistence type="predicted"/>
<dbReference type="Pfam" id="PF10523">
    <property type="entry name" value="BEN"/>
    <property type="match status" value="1"/>
</dbReference>
<dbReference type="SMART" id="SM01025">
    <property type="entry name" value="BEN"/>
    <property type="match status" value="1"/>
</dbReference>
<protein>
    <submittedName>
        <fullName evidence="2">Uncharacterized protein</fullName>
    </submittedName>
</protein>
<dbReference type="EMBL" id="CACRXK020007155">
    <property type="protein sequence ID" value="CAB4011459.1"/>
    <property type="molecule type" value="Genomic_DNA"/>
</dbReference>
<dbReference type="OrthoDB" id="5989657at2759"/>
<feature type="region of interest" description="Disordered" evidence="1">
    <location>
        <begin position="428"/>
        <end position="458"/>
    </location>
</feature>
<organism evidence="2 3">
    <name type="scientific">Paramuricea clavata</name>
    <name type="common">Red gorgonian</name>
    <name type="synonym">Violescent sea-whip</name>
    <dbReference type="NCBI Taxonomy" id="317549"/>
    <lineage>
        <taxon>Eukaryota</taxon>
        <taxon>Metazoa</taxon>
        <taxon>Cnidaria</taxon>
        <taxon>Anthozoa</taxon>
        <taxon>Octocorallia</taxon>
        <taxon>Malacalcyonacea</taxon>
        <taxon>Plexauridae</taxon>
        <taxon>Paramuricea</taxon>
    </lineage>
</organism>
<dbReference type="GO" id="GO:0000183">
    <property type="term" value="P:rDNA heterochromatin formation"/>
    <property type="evidence" value="ECO:0007669"/>
    <property type="project" value="InterPro"/>
</dbReference>
<dbReference type="PANTHER" id="PTHR28665">
    <property type="entry name" value="BEN DOMAIN-CONTAINING PROTEIN 3"/>
    <property type="match status" value="1"/>
</dbReference>
<dbReference type="AlphaFoldDB" id="A0A7D9EIV1"/>
<accession>A0A7D9EIV1</accession>
<keyword evidence="3" id="KW-1185">Reference proteome</keyword>
<reference evidence="2" key="1">
    <citation type="submission" date="2020-04" db="EMBL/GenBank/DDBJ databases">
        <authorList>
            <person name="Alioto T."/>
            <person name="Alioto T."/>
            <person name="Gomez Garrido J."/>
        </authorList>
    </citation>
    <scope>NUCLEOTIDE SEQUENCE</scope>
    <source>
        <strain evidence="2">A484AB</strain>
    </source>
</reference>
<dbReference type="PROSITE" id="PS51457">
    <property type="entry name" value="BEN"/>
    <property type="match status" value="1"/>
</dbReference>
<dbReference type="InterPro" id="IPR018379">
    <property type="entry name" value="BEN_domain"/>
</dbReference>